<feature type="region of interest" description="Disordered" evidence="1">
    <location>
        <begin position="1"/>
        <end position="23"/>
    </location>
</feature>
<feature type="non-terminal residue" evidence="3">
    <location>
        <position position="1"/>
    </location>
</feature>
<proteinExistence type="predicted"/>
<name>A0A6J4QZL7_9ACTN</name>
<evidence type="ECO:0000313" key="2">
    <source>
        <dbReference type="EMBL" id="CAA9455224.1"/>
    </source>
</evidence>
<gene>
    <name evidence="2" type="ORF">AVDCRST_MAG28-2349</name>
    <name evidence="3" type="ORF">AVDCRST_MAG28-2821</name>
</gene>
<accession>A0A6J4QZL7</accession>
<feature type="compositionally biased region" description="Basic and acidic residues" evidence="1">
    <location>
        <begin position="1"/>
        <end position="19"/>
    </location>
</feature>
<organism evidence="3">
    <name type="scientific">uncultured Rubrobacteraceae bacterium</name>
    <dbReference type="NCBI Taxonomy" id="349277"/>
    <lineage>
        <taxon>Bacteria</taxon>
        <taxon>Bacillati</taxon>
        <taxon>Actinomycetota</taxon>
        <taxon>Rubrobacteria</taxon>
        <taxon>Rubrobacterales</taxon>
        <taxon>Rubrobacteraceae</taxon>
        <taxon>environmental samples</taxon>
    </lineage>
</organism>
<reference evidence="3" key="1">
    <citation type="submission" date="2020-02" db="EMBL/GenBank/DDBJ databases">
        <authorList>
            <person name="Meier V. D."/>
        </authorList>
    </citation>
    <scope>NUCLEOTIDE SEQUENCE</scope>
    <source>
        <strain evidence="3">AVDCRST_MAG28</strain>
    </source>
</reference>
<feature type="non-terminal residue" evidence="3">
    <location>
        <position position="37"/>
    </location>
</feature>
<dbReference type="AlphaFoldDB" id="A0A6J4QZL7"/>
<evidence type="ECO:0000313" key="3">
    <source>
        <dbReference type="EMBL" id="CAA9458275.1"/>
    </source>
</evidence>
<sequence length="37" mass="4028">HEGDARGGDRACTRRDHTGGRQGMVCPLRLHGRSVIV</sequence>
<protein>
    <submittedName>
        <fullName evidence="3">Uncharacterized protein</fullName>
    </submittedName>
</protein>
<dbReference type="EMBL" id="CADCVE010000048">
    <property type="protein sequence ID" value="CAA9455224.1"/>
    <property type="molecule type" value="Genomic_DNA"/>
</dbReference>
<dbReference type="EMBL" id="CADCVE010000063">
    <property type="protein sequence ID" value="CAA9458275.1"/>
    <property type="molecule type" value="Genomic_DNA"/>
</dbReference>
<evidence type="ECO:0000256" key="1">
    <source>
        <dbReference type="SAM" id="MobiDB-lite"/>
    </source>
</evidence>